<organism evidence="7 8">
    <name type="scientific">Vibrio algicola</name>
    <dbReference type="NCBI Taxonomy" id="2662262"/>
    <lineage>
        <taxon>Bacteria</taxon>
        <taxon>Pseudomonadati</taxon>
        <taxon>Pseudomonadota</taxon>
        <taxon>Gammaproteobacteria</taxon>
        <taxon>Vibrionales</taxon>
        <taxon>Vibrionaceae</taxon>
        <taxon>Vibrio</taxon>
    </lineage>
</organism>
<feature type="transmembrane region" description="Helical" evidence="6">
    <location>
        <begin position="89"/>
        <end position="111"/>
    </location>
</feature>
<dbReference type="Pfam" id="PF03899">
    <property type="entry name" value="ATP-synt_I"/>
    <property type="match status" value="1"/>
</dbReference>
<evidence type="ECO:0008006" key="9">
    <source>
        <dbReference type="Google" id="ProtNLM"/>
    </source>
</evidence>
<name>A0A5Q0TKA7_9VIBR</name>
<keyword evidence="4 6" id="KW-1133">Transmembrane helix</keyword>
<keyword evidence="5 6" id="KW-0472">Membrane</keyword>
<evidence type="ECO:0000256" key="5">
    <source>
        <dbReference type="ARBA" id="ARBA00023136"/>
    </source>
</evidence>
<proteinExistence type="predicted"/>
<accession>A0A5Q0TKA7</accession>
<keyword evidence="2" id="KW-1003">Cell membrane</keyword>
<dbReference type="Proteomes" id="UP000348942">
    <property type="component" value="Chromosome 1"/>
</dbReference>
<feature type="transmembrane region" description="Helical" evidence="6">
    <location>
        <begin position="32"/>
        <end position="50"/>
    </location>
</feature>
<sequence length="119" mass="13166">MFFLVLTQFIVVGAFSLISLYVQGEMASQSAIFGGLVCSVPYIVTCLYLNKPGADTAAKVMAKAYVSVIYKFVISGALFVFFFKYTDVHLITFFVGYILAFVVQCIMSLVLSNVIRQDI</sequence>
<gene>
    <name evidence="7" type="ORF">GFB47_11450</name>
</gene>
<dbReference type="InterPro" id="IPR005598">
    <property type="entry name" value="ATP_synth_I"/>
</dbReference>
<dbReference type="GO" id="GO:0005886">
    <property type="term" value="C:plasma membrane"/>
    <property type="evidence" value="ECO:0007669"/>
    <property type="project" value="UniProtKB-SubCell"/>
</dbReference>
<dbReference type="EMBL" id="CP045699">
    <property type="protein sequence ID" value="QGA65939.1"/>
    <property type="molecule type" value="Genomic_DNA"/>
</dbReference>
<keyword evidence="3 6" id="KW-0812">Transmembrane</keyword>
<evidence type="ECO:0000313" key="7">
    <source>
        <dbReference type="EMBL" id="QGA65939.1"/>
    </source>
</evidence>
<evidence type="ECO:0000256" key="4">
    <source>
        <dbReference type="ARBA" id="ARBA00022989"/>
    </source>
</evidence>
<dbReference type="RefSeq" id="WP_153448077.1">
    <property type="nucleotide sequence ID" value="NZ_CP045699.1"/>
</dbReference>
<keyword evidence="8" id="KW-1185">Reference proteome</keyword>
<evidence type="ECO:0000256" key="6">
    <source>
        <dbReference type="SAM" id="Phobius"/>
    </source>
</evidence>
<comment type="subcellular location">
    <subcellularLocation>
        <location evidence="1">Cell membrane</location>
        <topology evidence="1">Multi-pass membrane protein</topology>
    </subcellularLocation>
</comment>
<evidence type="ECO:0000256" key="2">
    <source>
        <dbReference type="ARBA" id="ARBA00022475"/>
    </source>
</evidence>
<protein>
    <recommendedName>
        <fullName evidence="9">ATP synthase subunit I</fullName>
    </recommendedName>
</protein>
<feature type="transmembrane region" description="Helical" evidence="6">
    <location>
        <begin position="62"/>
        <end position="83"/>
    </location>
</feature>
<evidence type="ECO:0000313" key="8">
    <source>
        <dbReference type="Proteomes" id="UP000348942"/>
    </source>
</evidence>
<evidence type="ECO:0000256" key="1">
    <source>
        <dbReference type="ARBA" id="ARBA00004651"/>
    </source>
</evidence>
<dbReference type="AlphaFoldDB" id="A0A5Q0TKA7"/>
<reference evidence="7 8" key="1">
    <citation type="submission" date="2019-10" db="EMBL/GenBank/DDBJ databases">
        <title>Vibrio sp. nov., isolated from Coralline algae surface.</title>
        <authorList>
            <person name="Geng Y."/>
            <person name="Zhang X."/>
        </authorList>
    </citation>
    <scope>NUCLEOTIDE SEQUENCE [LARGE SCALE GENOMIC DNA]</scope>
    <source>
        <strain evidence="7 8">SM1977</strain>
    </source>
</reference>
<evidence type="ECO:0000256" key="3">
    <source>
        <dbReference type="ARBA" id="ARBA00022692"/>
    </source>
</evidence>